<dbReference type="InterPro" id="IPR005119">
    <property type="entry name" value="LysR_subst-bd"/>
</dbReference>
<dbReference type="CDD" id="cd08417">
    <property type="entry name" value="PBP2_Nitroaromatics_like"/>
    <property type="match status" value="1"/>
</dbReference>
<dbReference type="InterPro" id="IPR000847">
    <property type="entry name" value="LysR_HTH_N"/>
</dbReference>
<comment type="caution">
    <text evidence="6">The sequence shown here is derived from an EMBL/GenBank/DDBJ whole genome shotgun (WGS) entry which is preliminary data.</text>
</comment>
<evidence type="ECO:0000259" key="5">
    <source>
        <dbReference type="PROSITE" id="PS50931"/>
    </source>
</evidence>
<dbReference type="GO" id="GO:0003677">
    <property type="term" value="F:DNA binding"/>
    <property type="evidence" value="ECO:0007669"/>
    <property type="project" value="UniProtKB-KW"/>
</dbReference>
<reference evidence="6 7" key="1">
    <citation type="submission" date="2023-07" db="EMBL/GenBank/DDBJ databases">
        <title>Sequencing the genomes of 1000 actinobacteria strains.</title>
        <authorList>
            <person name="Klenk H.-P."/>
        </authorList>
    </citation>
    <scope>NUCLEOTIDE SEQUENCE [LARGE SCALE GENOMIC DNA]</scope>
    <source>
        <strain evidence="6 7">DSM 44710</strain>
    </source>
</reference>
<accession>A0ABT9MNL9</accession>
<evidence type="ECO:0000256" key="4">
    <source>
        <dbReference type="ARBA" id="ARBA00023163"/>
    </source>
</evidence>
<evidence type="ECO:0000313" key="6">
    <source>
        <dbReference type="EMBL" id="MDP9792999.1"/>
    </source>
</evidence>
<evidence type="ECO:0000256" key="3">
    <source>
        <dbReference type="ARBA" id="ARBA00023125"/>
    </source>
</evidence>
<keyword evidence="7" id="KW-1185">Reference proteome</keyword>
<dbReference type="InterPro" id="IPR037402">
    <property type="entry name" value="YidZ_PBP2"/>
</dbReference>
<proteinExistence type="inferred from homology"/>
<dbReference type="SUPFAM" id="SSF46785">
    <property type="entry name" value="Winged helix' DNA-binding domain"/>
    <property type="match status" value="1"/>
</dbReference>
<keyword evidence="4" id="KW-0804">Transcription</keyword>
<evidence type="ECO:0000256" key="1">
    <source>
        <dbReference type="ARBA" id="ARBA00009437"/>
    </source>
</evidence>
<protein>
    <submittedName>
        <fullName evidence="6">DNA-binding transcriptional LysR family regulator</fullName>
    </submittedName>
</protein>
<evidence type="ECO:0000256" key="2">
    <source>
        <dbReference type="ARBA" id="ARBA00023015"/>
    </source>
</evidence>
<dbReference type="Gene3D" id="1.10.10.10">
    <property type="entry name" value="Winged helix-like DNA-binding domain superfamily/Winged helix DNA-binding domain"/>
    <property type="match status" value="1"/>
</dbReference>
<dbReference type="InterPro" id="IPR036388">
    <property type="entry name" value="WH-like_DNA-bd_sf"/>
</dbReference>
<dbReference type="PRINTS" id="PR00039">
    <property type="entry name" value="HTHLYSR"/>
</dbReference>
<comment type="similarity">
    <text evidence="1">Belongs to the LysR transcriptional regulatory family.</text>
</comment>
<dbReference type="Pfam" id="PF00126">
    <property type="entry name" value="HTH_1"/>
    <property type="match status" value="1"/>
</dbReference>
<dbReference type="RefSeq" id="WP_306827886.1">
    <property type="nucleotide sequence ID" value="NZ_JAUSRA010000001.1"/>
</dbReference>
<sequence>MNLASLDLNLLISLDALLRERSVTRAATRLALSQPALSASLSRLRRHFGDDLLTRVGNTYELTPLAIHLKELTAVALAGVERVFARQPDFDPAVADREFTILTSDYGLAVAGAELAAVLGDEAPGIRLRLHHITTGAVDRAAETLRTVDGLLLPHGFLTDLPHLDLYTDRWVCVVAADHPGVRDTLTMADLAALPWVLTFHEPTAFTPAARQLRLLGVEPKARIVVQSFLAVPFVLAGTNRVALMQEHLARRLSTGGGLRVLDCPFEPVPLVEALWWHPMYDRDPEHMWLRDRMAEVGRRIGQ</sequence>
<dbReference type="Pfam" id="PF03466">
    <property type="entry name" value="LysR_substrate"/>
    <property type="match status" value="1"/>
</dbReference>
<dbReference type="PANTHER" id="PTHR30118:SF15">
    <property type="entry name" value="TRANSCRIPTIONAL REGULATORY PROTEIN"/>
    <property type="match status" value="1"/>
</dbReference>
<dbReference type="PANTHER" id="PTHR30118">
    <property type="entry name" value="HTH-TYPE TRANSCRIPTIONAL REGULATOR LEUO-RELATED"/>
    <property type="match status" value="1"/>
</dbReference>
<name>A0ABT9MNL9_9ACTN</name>
<gene>
    <name evidence="6" type="ORF">J2S43_001511</name>
</gene>
<dbReference type="PROSITE" id="PS50931">
    <property type="entry name" value="HTH_LYSR"/>
    <property type="match status" value="1"/>
</dbReference>
<evidence type="ECO:0000313" key="7">
    <source>
        <dbReference type="Proteomes" id="UP001240984"/>
    </source>
</evidence>
<dbReference type="Gene3D" id="3.40.190.10">
    <property type="entry name" value="Periplasmic binding protein-like II"/>
    <property type="match status" value="2"/>
</dbReference>
<keyword evidence="3 6" id="KW-0238">DNA-binding</keyword>
<keyword evidence="2" id="KW-0805">Transcription regulation</keyword>
<organism evidence="6 7">
    <name type="scientific">Catenuloplanes nepalensis</name>
    <dbReference type="NCBI Taxonomy" id="587533"/>
    <lineage>
        <taxon>Bacteria</taxon>
        <taxon>Bacillati</taxon>
        <taxon>Actinomycetota</taxon>
        <taxon>Actinomycetes</taxon>
        <taxon>Micromonosporales</taxon>
        <taxon>Micromonosporaceae</taxon>
        <taxon>Catenuloplanes</taxon>
    </lineage>
</organism>
<dbReference type="InterPro" id="IPR036390">
    <property type="entry name" value="WH_DNA-bd_sf"/>
</dbReference>
<dbReference type="EMBL" id="JAUSRA010000001">
    <property type="protein sequence ID" value="MDP9792999.1"/>
    <property type="molecule type" value="Genomic_DNA"/>
</dbReference>
<dbReference type="InterPro" id="IPR050389">
    <property type="entry name" value="LysR-type_TF"/>
</dbReference>
<dbReference type="Proteomes" id="UP001240984">
    <property type="component" value="Unassembled WGS sequence"/>
</dbReference>
<feature type="domain" description="HTH lysR-type" evidence="5">
    <location>
        <begin position="6"/>
        <end position="63"/>
    </location>
</feature>
<dbReference type="SUPFAM" id="SSF53850">
    <property type="entry name" value="Periplasmic binding protein-like II"/>
    <property type="match status" value="1"/>
</dbReference>